<protein>
    <recommendedName>
        <fullName evidence="6">Alcohol dehydrogenase-like C-terminal domain-containing protein</fullName>
    </recommendedName>
</protein>
<dbReference type="InterPro" id="IPR036291">
    <property type="entry name" value="NAD(P)-bd_dom_sf"/>
</dbReference>
<dbReference type="HOGENOM" id="CLU_026673_11_0_1"/>
<gene>
    <name evidence="4" type="ORF">PV07_11295</name>
</gene>
<keyword evidence="1" id="KW-0560">Oxidoreductase</keyword>
<evidence type="ECO:0008006" key="6">
    <source>
        <dbReference type="Google" id="ProtNLM"/>
    </source>
</evidence>
<name>A0A0D2BVK0_9EURO</name>
<feature type="domain" description="Alcohol dehydrogenase-like N-terminal" evidence="3">
    <location>
        <begin position="2"/>
        <end position="42"/>
    </location>
</feature>
<dbReference type="InterPro" id="IPR013154">
    <property type="entry name" value="ADH-like_N"/>
</dbReference>
<dbReference type="PANTHER" id="PTHR43401">
    <property type="entry name" value="L-THREONINE 3-DEHYDROGENASE"/>
    <property type="match status" value="1"/>
</dbReference>
<dbReference type="STRING" id="569365.A0A0D2BVK0"/>
<dbReference type="OrthoDB" id="256333at2759"/>
<dbReference type="SUPFAM" id="SSF50129">
    <property type="entry name" value="GroES-like"/>
    <property type="match status" value="1"/>
</dbReference>
<dbReference type="GeneID" id="27350489"/>
<dbReference type="InterPro" id="IPR011032">
    <property type="entry name" value="GroES-like_sf"/>
</dbReference>
<dbReference type="Gene3D" id="3.90.180.10">
    <property type="entry name" value="Medium-chain alcohol dehydrogenases, catalytic domain"/>
    <property type="match status" value="2"/>
</dbReference>
<evidence type="ECO:0000259" key="2">
    <source>
        <dbReference type="Pfam" id="PF00107"/>
    </source>
</evidence>
<dbReference type="Gene3D" id="3.40.50.720">
    <property type="entry name" value="NAD(P)-binding Rossmann-like Domain"/>
    <property type="match status" value="1"/>
</dbReference>
<evidence type="ECO:0000259" key="3">
    <source>
        <dbReference type="Pfam" id="PF08240"/>
    </source>
</evidence>
<dbReference type="AlphaFoldDB" id="A0A0D2BVK0"/>
<proteinExistence type="predicted"/>
<keyword evidence="5" id="KW-1185">Reference proteome</keyword>
<dbReference type="EMBL" id="KN847046">
    <property type="protein sequence ID" value="KIW23063.1"/>
    <property type="molecule type" value="Genomic_DNA"/>
</dbReference>
<evidence type="ECO:0000256" key="1">
    <source>
        <dbReference type="ARBA" id="ARBA00023002"/>
    </source>
</evidence>
<dbReference type="InterPro" id="IPR050129">
    <property type="entry name" value="Zn_alcohol_dh"/>
</dbReference>
<evidence type="ECO:0000313" key="4">
    <source>
        <dbReference type="EMBL" id="KIW23063.1"/>
    </source>
</evidence>
<dbReference type="VEuPathDB" id="FungiDB:PV07_11295"/>
<organism evidence="4 5">
    <name type="scientific">Cladophialophora immunda</name>
    <dbReference type="NCBI Taxonomy" id="569365"/>
    <lineage>
        <taxon>Eukaryota</taxon>
        <taxon>Fungi</taxon>
        <taxon>Dikarya</taxon>
        <taxon>Ascomycota</taxon>
        <taxon>Pezizomycotina</taxon>
        <taxon>Eurotiomycetes</taxon>
        <taxon>Chaetothyriomycetidae</taxon>
        <taxon>Chaetothyriales</taxon>
        <taxon>Herpotrichiellaceae</taxon>
        <taxon>Cladophialophora</taxon>
    </lineage>
</organism>
<dbReference type="Pfam" id="PF00107">
    <property type="entry name" value="ADH_zinc_N"/>
    <property type="match status" value="1"/>
</dbReference>
<dbReference type="RefSeq" id="XP_016243279.1">
    <property type="nucleotide sequence ID" value="XM_016398717.1"/>
</dbReference>
<dbReference type="SUPFAM" id="SSF51735">
    <property type="entry name" value="NAD(P)-binding Rossmann-fold domains"/>
    <property type="match status" value="1"/>
</dbReference>
<dbReference type="Pfam" id="PF08240">
    <property type="entry name" value="ADH_N"/>
    <property type="match status" value="1"/>
</dbReference>
<dbReference type="InterPro" id="IPR013149">
    <property type="entry name" value="ADH-like_C"/>
</dbReference>
<accession>A0A0D2BVK0</accession>
<sequence>MAGICGSDVHRLSGDIPEPLKPICFGHEVVGKIVALGGPNAAGFREYATLGPRCTYIRIPSGTSPESVIAFGCAMPTALRGIGKLGPINSQTDVVVQGAGPVGLAVTFLVSLAGARTITVIGDPAHRLEIARSLGATQTLSISESGVEQRHEKIKAFTNGRGASMVIEASGSKAAFPEGFNLLGMNGKYLILGLYSGKAEAVIDPVRINNYNLHIIGSLGIETENYLKTVELATVHGKLRDMDRLITHRFPLSSIEDAIQSVAQGIPAKAVIVP</sequence>
<reference evidence="4 5" key="1">
    <citation type="submission" date="2015-01" db="EMBL/GenBank/DDBJ databases">
        <title>The Genome Sequence of Cladophialophora immunda CBS83496.</title>
        <authorList>
            <consortium name="The Broad Institute Genomics Platform"/>
            <person name="Cuomo C."/>
            <person name="de Hoog S."/>
            <person name="Gorbushina A."/>
            <person name="Stielow B."/>
            <person name="Teixiera M."/>
            <person name="Abouelleil A."/>
            <person name="Chapman S.B."/>
            <person name="Priest M."/>
            <person name="Young S.K."/>
            <person name="Wortman J."/>
            <person name="Nusbaum C."/>
            <person name="Birren B."/>
        </authorList>
    </citation>
    <scope>NUCLEOTIDE SEQUENCE [LARGE SCALE GENOMIC DNA]</scope>
    <source>
        <strain evidence="4 5">CBS 83496</strain>
    </source>
</reference>
<dbReference type="GO" id="GO:0016491">
    <property type="term" value="F:oxidoreductase activity"/>
    <property type="evidence" value="ECO:0007669"/>
    <property type="project" value="UniProtKB-KW"/>
</dbReference>
<feature type="domain" description="Alcohol dehydrogenase-like C-terminal" evidence="2">
    <location>
        <begin position="101"/>
        <end position="232"/>
    </location>
</feature>
<dbReference type="Proteomes" id="UP000054466">
    <property type="component" value="Unassembled WGS sequence"/>
</dbReference>
<evidence type="ECO:0000313" key="5">
    <source>
        <dbReference type="Proteomes" id="UP000054466"/>
    </source>
</evidence>